<name>A0ABR0GIZ8_9PEZI</name>
<reference evidence="2 3" key="1">
    <citation type="journal article" date="2023" name="bioRxiv">
        <title>High-quality genome assemblies of four members of thePodospora anserinaspecies complex.</title>
        <authorList>
            <person name="Ament-Velasquez S.L."/>
            <person name="Vogan A.A."/>
            <person name="Wallerman O."/>
            <person name="Hartmann F."/>
            <person name="Gautier V."/>
            <person name="Silar P."/>
            <person name="Giraud T."/>
            <person name="Johannesson H."/>
        </authorList>
    </citation>
    <scope>NUCLEOTIDE SEQUENCE [LARGE SCALE GENOMIC DNA]</scope>
    <source>
        <strain evidence="2 3">CBS 415.72m</strain>
    </source>
</reference>
<feature type="region of interest" description="Disordered" evidence="1">
    <location>
        <begin position="445"/>
        <end position="511"/>
    </location>
</feature>
<feature type="compositionally biased region" description="Basic residues" evidence="1">
    <location>
        <begin position="58"/>
        <end position="67"/>
    </location>
</feature>
<evidence type="ECO:0000256" key="1">
    <source>
        <dbReference type="SAM" id="MobiDB-lite"/>
    </source>
</evidence>
<dbReference type="RefSeq" id="XP_062744606.1">
    <property type="nucleotide sequence ID" value="XM_062888704.1"/>
</dbReference>
<feature type="region of interest" description="Disordered" evidence="1">
    <location>
        <begin position="204"/>
        <end position="240"/>
    </location>
</feature>
<dbReference type="EMBL" id="JAFFHA010000005">
    <property type="protein sequence ID" value="KAK4655631.1"/>
    <property type="molecule type" value="Genomic_DNA"/>
</dbReference>
<feature type="compositionally biased region" description="Acidic residues" evidence="1">
    <location>
        <begin position="88"/>
        <end position="102"/>
    </location>
</feature>
<protein>
    <submittedName>
        <fullName evidence="2">Uncharacterized protein</fullName>
    </submittedName>
</protein>
<feature type="region of interest" description="Disordered" evidence="1">
    <location>
        <begin position="330"/>
        <end position="358"/>
    </location>
</feature>
<feature type="compositionally biased region" description="Low complexity" evidence="1">
    <location>
        <begin position="117"/>
        <end position="127"/>
    </location>
</feature>
<keyword evidence="3" id="KW-1185">Reference proteome</keyword>
<feature type="compositionally biased region" description="Basic and acidic residues" evidence="1">
    <location>
        <begin position="445"/>
        <end position="454"/>
    </location>
</feature>
<sequence length="511" mass="58180">MSSTRKRKRTQPSLAKSSADQVINPRSHTPSTLTQFTLAGLPHDSPLLSDLYPGFPHRPPRPARKRYQYTSQSYDPSHNNLTDKSGDEGGDELPDFTTDDDGPIGARTTAGEETDFSSASSSNTSGKSRSKKKELEKDRKAAAHTNKVGVLINTVKRALKEGDIPLAKRSFGLLARAKVNGRRVDLRYERLWELGAEIILREGETTTTTTEGELKGAFQIEPERQAENEDDDSAERESRQKDRLFARQQANLANLKAFYQHLIQNHPFSKQHPNSTGRPLLEFNIALFSAEMEGVYALHRRGMERIEERDGRGEFYDVEDEMDIIDVEPDDEMDVDGEEEHKAPPTPPREKRKVARVREEKDELRREVLRQMRGVAERMDALLETTPFSRDGEFARLRAMVGLYIADLCVPFGEEEKRAGYEVRDKERQKARKLLAGVRDMGKGVLKKDDEELLKMLGNDDEDDDDDEEEEEEGEEEEDKDEEEEDEDNDEDDEESDEEGPQLQFFSSMPA</sequence>
<dbReference type="PANTHER" id="PTHR28244">
    <property type="entry name" value="RNA POLYMERASE I-SPECIFIC TRANSCRIPTION INITIATION FACTOR RRN11"/>
    <property type="match status" value="1"/>
</dbReference>
<feature type="compositionally biased region" description="Acidic residues" evidence="1">
    <location>
        <begin position="459"/>
        <end position="500"/>
    </location>
</feature>
<gene>
    <name evidence="2" type="ORF">QC762_304090</name>
</gene>
<feature type="region of interest" description="Disordered" evidence="1">
    <location>
        <begin position="1"/>
        <end position="142"/>
    </location>
</feature>
<dbReference type="InterPro" id="IPR053029">
    <property type="entry name" value="RNA_pol_I-specific_init_factor"/>
</dbReference>
<organism evidence="2 3">
    <name type="scientific">Podospora pseudocomata</name>
    <dbReference type="NCBI Taxonomy" id="2093779"/>
    <lineage>
        <taxon>Eukaryota</taxon>
        <taxon>Fungi</taxon>
        <taxon>Dikarya</taxon>
        <taxon>Ascomycota</taxon>
        <taxon>Pezizomycotina</taxon>
        <taxon>Sordariomycetes</taxon>
        <taxon>Sordariomycetidae</taxon>
        <taxon>Sordariales</taxon>
        <taxon>Podosporaceae</taxon>
        <taxon>Podospora</taxon>
    </lineage>
</organism>
<accession>A0ABR0GIZ8</accession>
<proteinExistence type="predicted"/>
<evidence type="ECO:0000313" key="2">
    <source>
        <dbReference type="EMBL" id="KAK4655631.1"/>
    </source>
</evidence>
<comment type="caution">
    <text evidence="2">The sequence shown here is derived from an EMBL/GenBank/DDBJ whole genome shotgun (WGS) entry which is preliminary data.</text>
</comment>
<feature type="compositionally biased region" description="Polar residues" evidence="1">
    <location>
        <begin position="68"/>
        <end position="83"/>
    </location>
</feature>
<dbReference type="Proteomes" id="UP001323405">
    <property type="component" value="Unassembled WGS sequence"/>
</dbReference>
<dbReference type="PANTHER" id="PTHR28244:SF1">
    <property type="entry name" value="RNA POLYMERASE I-SPECIFIC TRANSCRIPTION INITIATION FACTOR RRN11"/>
    <property type="match status" value="1"/>
</dbReference>
<feature type="compositionally biased region" description="Polar residues" evidence="1">
    <location>
        <begin position="11"/>
        <end position="37"/>
    </location>
</feature>
<dbReference type="GeneID" id="87908611"/>
<feature type="compositionally biased region" description="Basic residues" evidence="1">
    <location>
        <begin position="1"/>
        <end position="10"/>
    </location>
</feature>
<evidence type="ECO:0000313" key="3">
    <source>
        <dbReference type="Proteomes" id="UP001323405"/>
    </source>
</evidence>